<accession>A0A0D6XN64</accession>
<keyword evidence="2" id="KW-0645">Protease</keyword>
<dbReference type="PANTHER" id="PTHR42987:SF7">
    <property type="entry name" value="SIGNAL PEPTIDE PEPTIDASE SPPA-RELATED"/>
    <property type="match status" value="1"/>
</dbReference>
<dbReference type="PANTHER" id="PTHR42987">
    <property type="entry name" value="PEPTIDASE S49"/>
    <property type="match status" value="1"/>
</dbReference>
<evidence type="ECO:0000256" key="4">
    <source>
        <dbReference type="ARBA" id="ARBA00022825"/>
    </source>
</evidence>
<evidence type="ECO:0000256" key="1">
    <source>
        <dbReference type="ARBA" id="ARBA00008683"/>
    </source>
</evidence>
<dbReference type="GO" id="GO:0006508">
    <property type="term" value="P:proteolysis"/>
    <property type="evidence" value="ECO:0007669"/>
    <property type="project" value="UniProtKB-KW"/>
</dbReference>
<keyword evidence="8" id="KW-1185">Reference proteome</keyword>
<dbReference type="InterPro" id="IPR047272">
    <property type="entry name" value="S49_SppA_C"/>
</dbReference>
<proteinExistence type="inferred from homology"/>
<reference evidence="6 8" key="1">
    <citation type="submission" date="2015-01" db="EMBL/GenBank/DDBJ databases">
        <authorList>
            <person name="Guo J."/>
        </authorList>
    </citation>
    <scope>NUCLEOTIDE SEQUENCE [LARGE SCALE GENOMIC DNA]</scope>
    <source>
        <strain evidence="6 8">DSM 22147</strain>
    </source>
</reference>
<gene>
    <name evidence="7" type="primary">siet</name>
    <name evidence="7" type="ORF">NCTC13832_01429</name>
    <name evidence="6" type="ORF">TP70_09335</name>
</gene>
<keyword evidence="3 7" id="KW-0378">Hydrolase</keyword>
<comment type="similarity">
    <text evidence="1">Belongs to the peptidase S49 family.</text>
</comment>
<dbReference type="AlphaFoldDB" id="A0A0D6XN64"/>
<dbReference type="EMBL" id="UHDT01000001">
    <property type="protein sequence ID" value="SUM57741.1"/>
    <property type="molecule type" value="Genomic_DNA"/>
</dbReference>
<dbReference type="EC" id="3.4.21.-" evidence="7"/>
<dbReference type="InterPro" id="IPR029045">
    <property type="entry name" value="ClpP/crotonase-like_dom_sf"/>
</dbReference>
<dbReference type="EMBL" id="JXWY01000100">
    <property type="protein sequence ID" value="KIX90082.1"/>
    <property type="molecule type" value="Genomic_DNA"/>
</dbReference>
<dbReference type="RefSeq" id="WP_044361197.1">
    <property type="nucleotide sequence ID" value="NZ_JXWY01000100.1"/>
</dbReference>
<dbReference type="OrthoDB" id="9764363at2"/>
<evidence type="ECO:0000313" key="9">
    <source>
        <dbReference type="Proteomes" id="UP000254100"/>
    </source>
</evidence>
<dbReference type="Pfam" id="PF01343">
    <property type="entry name" value="Peptidase_S49"/>
    <property type="match status" value="1"/>
</dbReference>
<dbReference type="Proteomes" id="UP000032366">
    <property type="component" value="Unassembled WGS sequence"/>
</dbReference>
<dbReference type="Gene3D" id="3.90.226.10">
    <property type="entry name" value="2-enoyl-CoA Hydratase, Chain A, domain 1"/>
    <property type="match status" value="1"/>
</dbReference>
<protein>
    <submittedName>
        <fullName evidence="7">Exfoliative toxin</fullName>
        <ecNumber evidence="7">3.4.21.-</ecNumber>
    </submittedName>
    <submittedName>
        <fullName evidence="6">Signal peptide protein</fullName>
    </submittedName>
</protein>
<keyword evidence="4" id="KW-0720">Serine protease</keyword>
<name>A0A0D6XN64_9STAP</name>
<dbReference type="InterPro" id="IPR004635">
    <property type="entry name" value="Pept_S49_SppA"/>
</dbReference>
<dbReference type="NCBIfam" id="TIGR00706">
    <property type="entry name" value="SppA_dom"/>
    <property type="match status" value="1"/>
</dbReference>
<evidence type="ECO:0000313" key="8">
    <source>
        <dbReference type="Proteomes" id="UP000032366"/>
    </source>
</evidence>
<dbReference type="InterPro" id="IPR002142">
    <property type="entry name" value="Peptidase_S49"/>
</dbReference>
<evidence type="ECO:0000256" key="3">
    <source>
        <dbReference type="ARBA" id="ARBA00022801"/>
    </source>
</evidence>
<evidence type="ECO:0000313" key="6">
    <source>
        <dbReference type="EMBL" id="KIX90082.1"/>
    </source>
</evidence>
<dbReference type="Proteomes" id="UP000254100">
    <property type="component" value="Unassembled WGS sequence"/>
</dbReference>
<evidence type="ECO:0000259" key="5">
    <source>
        <dbReference type="Pfam" id="PF01343"/>
    </source>
</evidence>
<reference evidence="7 9" key="2">
    <citation type="submission" date="2018-06" db="EMBL/GenBank/DDBJ databases">
        <authorList>
            <consortium name="Pathogen Informatics"/>
            <person name="Doyle S."/>
        </authorList>
    </citation>
    <scope>NUCLEOTIDE SEQUENCE [LARGE SCALE GENOMIC DNA]</scope>
    <source>
        <strain evidence="7 9">NCTC13832</strain>
    </source>
</reference>
<dbReference type="SUPFAM" id="SSF52096">
    <property type="entry name" value="ClpP/crotonase"/>
    <property type="match status" value="1"/>
</dbReference>
<dbReference type="Gene3D" id="6.20.330.10">
    <property type="match status" value="1"/>
</dbReference>
<dbReference type="STRING" id="569857.TP70_09335"/>
<dbReference type="GO" id="GO:0008236">
    <property type="term" value="F:serine-type peptidase activity"/>
    <property type="evidence" value="ECO:0007669"/>
    <property type="project" value="UniProtKB-KW"/>
</dbReference>
<dbReference type="CDD" id="cd07023">
    <property type="entry name" value="S49_Sppa_N_C"/>
    <property type="match status" value="1"/>
</dbReference>
<organism evidence="7 9">
    <name type="scientific">Staphylococcus microti</name>
    <dbReference type="NCBI Taxonomy" id="569857"/>
    <lineage>
        <taxon>Bacteria</taxon>
        <taxon>Bacillati</taxon>
        <taxon>Bacillota</taxon>
        <taxon>Bacilli</taxon>
        <taxon>Bacillales</taxon>
        <taxon>Staphylococcaceae</taxon>
        <taxon>Staphylococcus</taxon>
    </lineage>
</organism>
<feature type="domain" description="Peptidase S49" evidence="5">
    <location>
        <begin position="127"/>
        <end position="276"/>
    </location>
</feature>
<sequence length="330" mass="35878">MSKRIVAIILAIVIVLSGILMSAVTSFASSIINSDFTMMNDVPSTVIEEGDTTKQIAELSVKGEIVDAGAGAGGLFATAGYDHQAALKQLDTIKRDDTIKGVLLTVDSPGGSTYASDEFYQKLKEVKAAGKKVYVQMETMAASGGYYIAAPADKIYAGPQTLTGSIGVIMESVDYSELLNNFGVKTNTIKSGEHKDILSPSREMTQEERDILQSINKDSFDQFVNVIVKGRDMPESKVRELADGRIYSAQQAKQNGLVDEIGYKDVALKDLKKAIKANDAQVISFDETEAGWNSLFGMKSFFQGVRADIEQVKSILNNDSQTRPMYKYEG</sequence>
<evidence type="ECO:0000313" key="7">
    <source>
        <dbReference type="EMBL" id="SUM57741.1"/>
    </source>
</evidence>
<evidence type="ECO:0000256" key="2">
    <source>
        <dbReference type="ARBA" id="ARBA00022670"/>
    </source>
</evidence>